<feature type="transmembrane region" description="Helical" evidence="3">
    <location>
        <begin position="414"/>
        <end position="434"/>
    </location>
</feature>
<organism evidence="6 7">
    <name type="scientific">Streptomyces qinglanensis</name>
    <dbReference type="NCBI Taxonomy" id="943816"/>
    <lineage>
        <taxon>Bacteria</taxon>
        <taxon>Bacillati</taxon>
        <taxon>Actinomycetota</taxon>
        <taxon>Actinomycetes</taxon>
        <taxon>Kitasatosporales</taxon>
        <taxon>Streptomycetaceae</taxon>
        <taxon>Streptomyces</taxon>
    </lineage>
</organism>
<evidence type="ECO:0000256" key="2">
    <source>
        <dbReference type="SAM" id="MobiDB-lite"/>
    </source>
</evidence>
<proteinExistence type="predicted"/>
<dbReference type="Gene3D" id="1.50.10.20">
    <property type="match status" value="1"/>
</dbReference>
<feature type="compositionally biased region" description="Low complexity" evidence="2">
    <location>
        <begin position="33"/>
        <end position="43"/>
    </location>
</feature>
<dbReference type="GO" id="GO:0003824">
    <property type="term" value="F:catalytic activity"/>
    <property type="evidence" value="ECO:0007669"/>
    <property type="project" value="InterPro"/>
</dbReference>
<evidence type="ECO:0000256" key="3">
    <source>
        <dbReference type="SAM" id="Phobius"/>
    </source>
</evidence>
<dbReference type="AlphaFoldDB" id="A0A1E7K1W1"/>
<dbReference type="RefSeq" id="WP_069991284.1">
    <property type="nucleotide sequence ID" value="NZ_LJGV01000022.1"/>
</dbReference>
<dbReference type="InterPro" id="IPR008930">
    <property type="entry name" value="Terpenoid_cyclase/PrenylTrfase"/>
</dbReference>
<accession>A0A1E7K1W1</accession>
<dbReference type="EMBL" id="LJGV01000022">
    <property type="protein sequence ID" value="OEU97927.1"/>
    <property type="molecule type" value="Genomic_DNA"/>
</dbReference>
<evidence type="ECO:0000259" key="5">
    <source>
        <dbReference type="Pfam" id="PF00432"/>
    </source>
</evidence>
<dbReference type="Pfam" id="PF00432">
    <property type="entry name" value="Prenyltrans"/>
    <property type="match status" value="1"/>
</dbReference>
<dbReference type="PATRIC" id="fig|943816.4.peg.1144"/>
<dbReference type="Proteomes" id="UP000175829">
    <property type="component" value="Unassembled WGS sequence"/>
</dbReference>
<feature type="region of interest" description="Disordered" evidence="2">
    <location>
        <begin position="372"/>
        <end position="408"/>
    </location>
</feature>
<evidence type="ECO:0000256" key="1">
    <source>
        <dbReference type="ARBA" id="ARBA00022737"/>
    </source>
</evidence>
<keyword evidence="4" id="KW-0732">Signal</keyword>
<keyword evidence="1" id="KW-0677">Repeat</keyword>
<evidence type="ECO:0000313" key="6">
    <source>
        <dbReference type="EMBL" id="OEU97927.1"/>
    </source>
</evidence>
<reference evidence="6 7" key="1">
    <citation type="journal article" date="2016" name="Front. Microbiol.">
        <title>Comparative Genomics Analysis of Streptomyces Species Reveals Their Adaptation to the Marine Environment and Their Diversity at the Genomic Level.</title>
        <authorList>
            <person name="Tian X."/>
            <person name="Zhang Z."/>
            <person name="Yang T."/>
            <person name="Chen M."/>
            <person name="Li J."/>
            <person name="Chen F."/>
            <person name="Yang J."/>
            <person name="Li W."/>
            <person name="Zhang B."/>
            <person name="Zhang Z."/>
            <person name="Wu J."/>
            <person name="Zhang C."/>
            <person name="Long L."/>
            <person name="Xiao J."/>
        </authorList>
    </citation>
    <scope>NUCLEOTIDE SEQUENCE [LARGE SCALE GENOMIC DNA]</scope>
    <source>
        <strain evidence="6 7">SCSIO M10379</strain>
    </source>
</reference>
<feature type="region of interest" description="Disordered" evidence="2">
    <location>
        <begin position="33"/>
        <end position="52"/>
    </location>
</feature>
<feature type="domain" description="Prenyltransferase alpha-alpha toroid" evidence="5">
    <location>
        <begin position="69"/>
        <end position="182"/>
    </location>
</feature>
<gene>
    <name evidence="6" type="ORF">AN217_08795</name>
</gene>
<dbReference type="SUPFAM" id="SSF48239">
    <property type="entry name" value="Terpenoid cyclases/Protein prenyltransferases"/>
    <property type="match status" value="1"/>
</dbReference>
<sequence>MSPRRRRATVLTAATVLSAAAAPVASAAAPAAPVTSVAASPARTTASGLPEGLYGTADPKYDGVWRQSMALLALDGAKAVPARKAVDWLTGQQCADGSFAAYRAEPGKKCDPDDTPADINATALAVQALAAVGGRSDAVREGLEWLASVQNKDGGWGFGPHADSDANSTSLVIGALHATGRNPAETTAEGGESPYDALLSFQLTCGSEGIEDAPGAQGAFAYQPDKKGRLAPNNDATAAAVLAALGEGALPEPPAEDAGNTPVTPLKCASGADQEKGKGVPGGRKAAAGAGAAHLAATLKKNGGHFTSVAPGSSDEQPDYANTADAVVALAAGGHRDAAATSLSWLADNLDKWDKSRKDPAAIGSLMLASRATGGDPTELGGTDLLSRLNRTGPKPAKMPEDEAAEQQDSGAGIPIWAFVLIGLAVGAGFGILLSGRRKRQQP</sequence>
<evidence type="ECO:0000313" key="7">
    <source>
        <dbReference type="Proteomes" id="UP000175829"/>
    </source>
</evidence>
<comment type="caution">
    <text evidence="6">The sequence shown here is derived from an EMBL/GenBank/DDBJ whole genome shotgun (WGS) entry which is preliminary data.</text>
</comment>
<evidence type="ECO:0000256" key="4">
    <source>
        <dbReference type="SAM" id="SignalP"/>
    </source>
</evidence>
<dbReference type="InterPro" id="IPR001330">
    <property type="entry name" value="Prenyltrans"/>
</dbReference>
<keyword evidence="3" id="KW-0472">Membrane</keyword>
<feature type="signal peptide" evidence="4">
    <location>
        <begin position="1"/>
        <end position="27"/>
    </location>
</feature>
<protein>
    <recommendedName>
        <fullName evidence="5">Prenyltransferase alpha-alpha toroid domain-containing protein</fullName>
    </recommendedName>
</protein>
<dbReference type="InterPro" id="IPR006311">
    <property type="entry name" value="TAT_signal"/>
</dbReference>
<feature type="chain" id="PRO_5039508659" description="Prenyltransferase alpha-alpha toroid domain-containing protein" evidence="4">
    <location>
        <begin position="28"/>
        <end position="443"/>
    </location>
</feature>
<dbReference type="PROSITE" id="PS51318">
    <property type="entry name" value="TAT"/>
    <property type="match status" value="1"/>
</dbReference>
<keyword evidence="3" id="KW-1133">Transmembrane helix</keyword>
<name>A0A1E7K1W1_9ACTN</name>
<keyword evidence="3" id="KW-0812">Transmembrane</keyword>